<dbReference type="AlphaFoldDB" id="A0A8J2J372"/>
<dbReference type="Proteomes" id="UP000708208">
    <property type="component" value="Unassembled WGS sequence"/>
</dbReference>
<evidence type="ECO:0008006" key="9">
    <source>
        <dbReference type="Google" id="ProtNLM"/>
    </source>
</evidence>
<evidence type="ECO:0000313" key="7">
    <source>
        <dbReference type="EMBL" id="CAG7683827.1"/>
    </source>
</evidence>
<gene>
    <name evidence="7" type="ORF">AFUS01_LOCUS2983</name>
</gene>
<keyword evidence="4 6" id="KW-1133">Transmembrane helix</keyword>
<evidence type="ECO:0000256" key="3">
    <source>
        <dbReference type="ARBA" id="ARBA00022692"/>
    </source>
</evidence>
<accession>A0A8J2J372</accession>
<dbReference type="OrthoDB" id="8176814at2759"/>
<proteinExistence type="predicted"/>
<evidence type="ECO:0000256" key="2">
    <source>
        <dbReference type="ARBA" id="ARBA00022475"/>
    </source>
</evidence>
<name>A0A8J2J372_9HEXA</name>
<keyword evidence="2" id="KW-1003">Cell membrane</keyword>
<organism evidence="7 8">
    <name type="scientific">Allacma fusca</name>
    <dbReference type="NCBI Taxonomy" id="39272"/>
    <lineage>
        <taxon>Eukaryota</taxon>
        <taxon>Metazoa</taxon>
        <taxon>Ecdysozoa</taxon>
        <taxon>Arthropoda</taxon>
        <taxon>Hexapoda</taxon>
        <taxon>Collembola</taxon>
        <taxon>Symphypleona</taxon>
        <taxon>Sminthuridae</taxon>
        <taxon>Allacma</taxon>
    </lineage>
</organism>
<feature type="non-terminal residue" evidence="7">
    <location>
        <position position="1"/>
    </location>
</feature>
<feature type="transmembrane region" description="Helical" evidence="6">
    <location>
        <begin position="154"/>
        <end position="173"/>
    </location>
</feature>
<protein>
    <recommendedName>
        <fullName evidence="9">Gustatory receptor</fullName>
    </recommendedName>
</protein>
<keyword evidence="3 6" id="KW-0812">Transmembrane</keyword>
<dbReference type="GO" id="GO:0050909">
    <property type="term" value="P:sensory perception of taste"/>
    <property type="evidence" value="ECO:0007669"/>
    <property type="project" value="InterPro"/>
</dbReference>
<dbReference type="Pfam" id="PF08395">
    <property type="entry name" value="7tm_7"/>
    <property type="match status" value="1"/>
</dbReference>
<comment type="caution">
    <text evidence="7">The sequence shown here is derived from an EMBL/GenBank/DDBJ whole genome shotgun (WGS) entry which is preliminary data.</text>
</comment>
<evidence type="ECO:0000313" key="8">
    <source>
        <dbReference type="Proteomes" id="UP000708208"/>
    </source>
</evidence>
<sequence length="188" mass="21213">GKLDVSKNGKFFEIGNSKVETIQGSIQAYLIVERLVSKYVKHFGLGIFRQIVISFALFCIRFFLTVSSLRGYTVPVYLFVFCSAGLNAWRILYTCWNCSYVDKAAKRIGFALHKIDLRGLPMDLQIKVQMLAQRVSLEPLKISSLGYFSVDKRLLTGVFTSMVTYIIIITQFYTAENGSQSSNCTAKV</sequence>
<dbReference type="InterPro" id="IPR013604">
    <property type="entry name" value="7TM_chemorcpt"/>
</dbReference>
<feature type="transmembrane region" description="Helical" evidence="6">
    <location>
        <begin position="43"/>
        <end position="64"/>
    </location>
</feature>
<evidence type="ECO:0000256" key="1">
    <source>
        <dbReference type="ARBA" id="ARBA00004651"/>
    </source>
</evidence>
<evidence type="ECO:0000256" key="5">
    <source>
        <dbReference type="ARBA" id="ARBA00023136"/>
    </source>
</evidence>
<evidence type="ECO:0000256" key="6">
    <source>
        <dbReference type="SAM" id="Phobius"/>
    </source>
</evidence>
<keyword evidence="5 6" id="KW-0472">Membrane</keyword>
<dbReference type="EMBL" id="CAJVCH010017517">
    <property type="protein sequence ID" value="CAG7683827.1"/>
    <property type="molecule type" value="Genomic_DNA"/>
</dbReference>
<dbReference type="GO" id="GO:0005886">
    <property type="term" value="C:plasma membrane"/>
    <property type="evidence" value="ECO:0007669"/>
    <property type="project" value="UniProtKB-SubCell"/>
</dbReference>
<feature type="transmembrane region" description="Helical" evidence="6">
    <location>
        <begin position="76"/>
        <end position="96"/>
    </location>
</feature>
<keyword evidence="8" id="KW-1185">Reference proteome</keyword>
<comment type="subcellular location">
    <subcellularLocation>
        <location evidence="1">Cell membrane</location>
        <topology evidence="1">Multi-pass membrane protein</topology>
    </subcellularLocation>
</comment>
<evidence type="ECO:0000256" key="4">
    <source>
        <dbReference type="ARBA" id="ARBA00022989"/>
    </source>
</evidence>
<reference evidence="7" key="1">
    <citation type="submission" date="2021-06" db="EMBL/GenBank/DDBJ databases">
        <authorList>
            <person name="Hodson N. C."/>
            <person name="Mongue J. A."/>
            <person name="Jaron S. K."/>
        </authorList>
    </citation>
    <scope>NUCLEOTIDE SEQUENCE</scope>
</reference>